<comment type="similarity">
    <text evidence="1">Belongs to the TRIAP1/MDM35 family.</text>
</comment>
<keyword evidence="2" id="KW-1015">Disulfide bond</keyword>
<dbReference type="GO" id="GO:0005758">
    <property type="term" value="C:mitochondrial intermembrane space"/>
    <property type="evidence" value="ECO:0007669"/>
    <property type="project" value="TreeGrafter"/>
</dbReference>
<keyword evidence="5" id="KW-1185">Reference proteome</keyword>
<dbReference type="Pfam" id="PF05254">
    <property type="entry name" value="UPF0203"/>
    <property type="match status" value="2"/>
</dbReference>
<feature type="region of interest" description="Disordered" evidence="3">
    <location>
        <begin position="59"/>
        <end position="129"/>
    </location>
</feature>
<feature type="region of interest" description="Disordered" evidence="3">
    <location>
        <begin position="164"/>
        <end position="208"/>
    </location>
</feature>
<dbReference type="EMBL" id="KZ819335">
    <property type="protein sequence ID" value="PWN18691.1"/>
    <property type="molecule type" value="Genomic_DNA"/>
</dbReference>
<gene>
    <name evidence="4" type="ORF">BCV69DRAFT_301166</name>
</gene>
<dbReference type="GO" id="GO:1990050">
    <property type="term" value="F:phosphatidic acid transfer activity"/>
    <property type="evidence" value="ECO:0007669"/>
    <property type="project" value="TreeGrafter"/>
</dbReference>
<dbReference type="InterPro" id="IPR007918">
    <property type="entry name" value="MDM35_apoptosis"/>
</dbReference>
<feature type="compositionally biased region" description="Basic and acidic residues" evidence="3">
    <location>
        <begin position="197"/>
        <end position="208"/>
    </location>
</feature>
<dbReference type="PANTHER" id="PTHR46403">
    <property type="entry name" value="TP53-REGULATED INHIBITOR OF APOPTOSIS 1"/>
    <property type="match status" value="1"/>
</dbReference>
<proteinExistence type="inferred from homology"/>
<dbReference type="GO" id="GO:0045332">
    <property type="term" value="P:phospholipid translocation"/>
    <property type="evidence" value="ECO:0007669"/>
    <property type="project" value="TreeGrafter"/>
</dbReference>
<dbReference type="RefSeq" id="XP_025345851.1">
    <property type="nucleotide sequence ID" value="XM_025494533.1"/>
</dbReference>
<dbReference type="STRING" id="1684307.A0A316U2I7"/>
<feature type="compositionally biased region" description="Low complexity" evidence="3">
    <location>
        <begin position="1"/>
        <end position="25"/>
    </location>
</feature>
<dbReference type="GeneID" id="37016267"/>
<name>A0A316U2I7_9BASI</name>
<dbReference type="AlphaFoldDB" id="A0A316U2I7"/>
<evidence type="ECO:0000256" key="3">
    <source>
        <dbReference type="SAM" id="MobiDB-lite"/>
    </source>
</evidence>
<feature type="region of interest" description="Disordered" evidence="3">
    <location>
        <begin position="1"/>
        <end position="35"/>
    </location>
</feature>
<dbReference type="OrthoDB" id="19091at2759"/>
<sequence length="208" mass="22267">MAASAPSPEPSSSSSSSSLSAGPASLGQMSSLSPECTPLKHRYDQCFNRWFEHYLQVTTPGSSLSSTSGSQATTADGQNAAASARKRSFWSRGGGSNTASNEEEGGRGAAVVAGAAAGPEEMERRRKLRDDLETQCGGLFGEYKGCVKKALQEKDILPLLTTARELNPFPFPDASQETSRGQQGDNEPFPFPQASKEQVRDWEKRSGW</sequence>
<organism evidence="4 5">
    <name type="scientific">Pseudomicrostroma glucosiphilum</name>
    <dbReference type="NCBI Taxonomy" id="1684307"/>
    <lineage>
        <taxon>Eukaryota</taxon>
        <taxon>Fungi</taxon>
        <taxon>Dikarya</taxon>
        <taxon>Basidiomycota</taxon>
        <taxon>Ustilaginomycotina</taxon>
        <taxon>Exobasidiomycetes</taxon>
        <taxon>Microstromatales</taxon>
        <taxon>Microstromatales incertae sedis</taxon>
        <taxon>Pseudomicrostroma</taxon>
    </lineage>
</organism>
<evidence type="ECO:0000256" key="1">
    <source>
        <dbReference type="ARBA" id="ARBA00006196"/>
    </source>
</evidence>
<reference evidence="4 5" key="1">
    <citation type="journal article" date="2018" name="Mol. Biol. Evol.">
        <title>Broad Genomic Sampling Reveals a Smut Pathogenic Ancestry of the Fungal Clade Ustilaginomycotina.</title>
        <authorList>
            <person name="Kijpornyongpan T."/>
            <person name="Mondo S.J."/>
            <person name="Barry K."/>
            <person name="Sandor L."/>
            <person name="Lee J."/>
            <person name="Lipzen A."/>
            <person name="Pangilinan J."/>
            <person name="LaButti K."/>
            <person name="Hainaut M."/>
            <person name="Henrissat B."/>
            <person name="Grigoriev I.V."/>
            <person name="Spatafora J.W."/>
            <person name="Aime M.C."/>
        </authorList>
    </citation>
    <scope>NUCLEOTIDE SEQUENCE [LARGE SCALE GENOMIC DNA]</scope>
    <source>
        <strain evidence="4 5">MCA 4718</strain>
    </source>
</reference>
<feature type="compositionally biased region" description="Low complexity" evidence="3">
    <location>
        <begin position="59"/>
        <end position="75"/>
    </location>
</feature>
<dbReference type="PANTHER" id="PTHR46403:SF1">
    <property type="entry name" value="TP53-REGULATED INHIBITOR OF APOPTOSIS 1"/>
    <property type="match status" value="1"/>
</dbReference>
<evidence type="ECO:0000313" key="4">
    <source>
        <dbReference type="EMBL" id="PWN18691.1"/>
    </source>
</evidence>
<evidence type="ECO:0000256" key="2">
    <source>
        <dbReference type="ARBA" id="ARBA00023157"/>
    </source>
</evidence>
<feature type="compositionally biased region" description="Low complexity" evidence="3">
    <location>
        <begin position="109"/>
        <end position="119"/>
    </location>
</feature>
<dbReference type="Proteomes" id="UP000245942">
    <property type="component" value="Unassembled WGS sequence"/>
</dbReference>
<evidence type="ECO:0000313" key="5">
    <source>
        <dbReference type="Proteomes" id="UP000245942"/>
    </source>
</evidence>
<feature type="compositionally biased region" description="Polar residues" evidence="3">
    <location>
        <begin position="175"/>
        <end position="185"/>
    </location>
</feature>
<accession>A0A316U2I7</accession>
<dbReference type="GO" id="GO:0005829">
    <property type="term" value="C:cytosol"/>
    <property type="evidence" value="ECO:0007669"/>
    <property type="project" value="TreeGrafter"/>
</dbReference>
<protein>
    <submittedName>
        <fullName evidence="4">Uncharacterized protein</fullName>
    </submittedName>
</protein>
<dbReference type="GO" id="GO:0005634">
    <property type="term" value="C:nucleus"/>
    <property type="evidence" value="ECO:0007669"/>
    <property type="project" value="TreeGrafter"/>
</dbReference>